<keyword evidence="10" id="KW-1185">Reference proteome</keyword>
<protein>
    <submittedName>
        <fullName evidence="9">Iron complex transport system substrate-binding protein</fullName>
    </submittedName>
</protein>
<feature type="coiled-coil region" evidence="5">
    <location>
        <begin position="185"/>
        <end position="212"/>
    </location>
</feature>
<gene>
    <name evidence="9" type="ORF">J2S70_001055</name>
</gene>
<comment type="caution">
    <text evidence="9">The sequence shown here is derived from an EMBL/GenBank/DDBJ whole genome shotgun (WGS) entry which is preliminary data.</text>
</comment>
<evidence type="ECO:0000256" key="6">
    <source>
        <dbReference type="SAM" id="MobiDB-lite"/>
    </source>
</evidence>
<dbReference type="PROSITE" id="PS50983">
    <property type="entry name" value="FE_B12_PBP"/>
    <property type="match status" value="1"/>
</dbReference>
<evidence type="ECO:0000256" key="2">
    <source>
        <dbReference type="ARBA" id="ARBA00008814"/>
    </source>
</evidence>
<dbReference type="InterPro" id="IPR002491">
    <property type="entry name" value="ABC_transptr_periplasmic_BD"/>
</dbReference>
<comment type="similarity">
    <text evidence="2">Belongs to the bacterial solute-binding protein 8 family.</text>
</comment>
<dbReference type="PANTHER" id="PTHR30532:SF28">
    <property type="entry name" value="PETROBACTIN-BINDING PROTEIN YCLQ"/>
    <property type="match status" value="1"/>
</dbReference>
<dbReference type="InterPro" id="IPR051313">
    <property type="entry name" value="Bact_iron-sidero_bind"/>
</dbReference>
<keyword evidence="4 7" id="KW-0732">Signal</keyword>
<proteinExistence type="inferred from homology"/>
<dbReference type="RefSeq" id="WP_307682697.1">
    <property type="nucleotide sequence ID" value="NZ_JAUSQX010000001.1"/>
</dbReference>
<reference evidence="9 10" key="1">
    <citation type="submission" date="2023-07" db="EMBL/GenBank/DDBJ databases">
        <title>Sequencing the genomes of 1000 actinobacteria strains.</title>
        <authorList>
            <person name="Klenk H.-P."/>
        </authorList>
    </citation>
    <scope>NUCLEOTIDE SEQUENCE [LARGE SCALE GENOMIC DNA]</scope>
    <source>
        <strain evidence="9 10">DSM 17163</strain>
    </source>
</reference>
<evidence type="ECO:0000313" key="10">
    <source>
        <dbReference type="Proteomes" id="UP001243212"/>
    </source>
</evidence>
<feature type="domain" description="Fe/B12 periplasmic-binding" evidence="8">
    <location>
        <begin position="74"/>
        <end position="343"/>
    </location>
</feature>
<evidence type="ECO:0000256" key="1">
    <source>
        <dbReference type="ARBA" id="ARBA00004196"/>
    </source>
</evidence>
<feature type="signal peptide" evidence="7">
    <location>
        <begin position="1"/>
        <end position="23"/>
    </location>
</feature>
<keyword evidence="5" id="KW-0175">Coiled coil</keyword>
<evidence type="ECO:0000256" key="4">
    <source>
        <dbReference type="ARBA" id="ARBA00022729"/>
    </source>
</evidence>
<dbReference type="Proteomes" id="UP001243212">
    <property type="component" value="Unassembled WGS sequence"/>
</dbReference>
<dbReference type="SUPFAM" id="SSF53807">
    <property type="entry name" value="Helical backbone' metal receptor"/>
    <property type="match status" value="1"/>
</dbReference>
<dbReference type="EMBL" id="JAUSQX010000001">
    <property type="protein sequence ID" value="MDP9806473.1"/>
    <property type="molecule type" value="Genomic_DNA"/>
</dbReference>
<name>A0ABT9NHI5_9ACTO</name>
<dbReference type="PROSITE" id="PS51257">
    <property type="entry name" value="PROKAR_LIPOPROTEIN"/>
    <property type="match status" value="1"/>
</dbReference>
<comment type="subcellular location">
    <subcellularLocation>
        <location evidence="1">Cell envelope</location>
    </subcellularLocation>
</comment>
<evidence type="ECO:0000259" key="8">
    <source>
        <dbReference type="PROSITE" id="PS50983"/>
    </source>
</evidence>
<keyword evidence="3" id="KW-0813">Transport</keyword>
<dbReference type="CDD" id="cd01140">
    <property type="entry name" value="FatB"/>
    <property type="match status" value="1"/>
</dbReference>
<dbReference type="Pfam" id="PF01497">
    <property type="entry name" value="Peripla_BP_2"/>
    <property type="match status" value="1"/>
</dbReference>
<evidence type="ECO:0000313" key="9">
    <source>
        <dbReference type="EMBL" id="MDP9806473.1"/>
    </source>
</evidence>
<evidence type="ECO:0000256" key="7">
    <source>
        <dbReference type="SAM" id="SignalP"/>
    </source>
</evidence>
<dbReference type="Gene3D" id="3.40.50.1980">
    <property type="entry name" value="Nitrogenase molybdenum iron protein domain"/>
    <property type="match status" value="2"/>
</dbReference>
<organism evidence="9 10">
    <name type="scientific">Trueperella bonasi</name>
    <dbReference type="NCBI Taxonomy" id="312286"/>
    <lineage>
        <taxon>Bacteria</taxon>
        <taxon>Bacillati</taxon>
        <taxon>Actinomycetota</taxon>
        <taxon>Actinomycetes</taxon>
        <taxon>Actinomycetales</taxon>
        <taxon>Actinomycetaceae</taxon>
        <taxon>Trueperella</taxon>
    </lineage>
</organism>
<evidence type="ECO:0000256" key="3">
    <source>
        <dbReference type="ARBA" id="ARBA00022448"/>
    </source>
</evidence>
<feature type="chain" id="PRO_5046313728" evidence="7">
    <location>
        <begin position="24"/>
        <end position="343"/>
    </location>
</feature>
<accession>A0ABT9NHI5</accession>
<evidence type="ECO:0000256" key="5">
    <source>
        <dbReference type="SAM" id="Coils"/>
    </source>
</evidence>
<sequence>MQLRKMAALFGAIALLVTGCSNSDDGEKGNGAQATDTAKETTAEGADETSGKSAFPQTITHASGETVIEKEPESIVVLDMAALDTIDALGVGDKVVATSAAFVPSWLSDDDGVDYTKVEDIGRLQEPDMEAIAKLNPDLVIVGARSSKYYEDFAKTFTTIDASHSWDNPDYSETVPETFTMIGQAVGQQEKAEKFASDLENLMEEYKDTAADKGKALVVMTNAGEISVHDSGSRWAPIFQVFGFEEAYKRPESDEGHKGEKVSFETVKEINPDWMFVVDRDAAVGKSEPGQTAKEVLDNELIHATTAWQNDQVVYLSPERWYMVMQGASNFPAMLDEIAAAIK</sequence>
<dbReference type="InterPro" id="IPR033870">
    <property type="entry name" value="FatB"/>
</dbReference>
<dbReference type="PANTHER" id="PTHR30532">
    <property type="entry name" value="IRON III DICITRATE-BINDING PERIPLASMIC PROTEIN"/>
    <property type="match status" value="1"/>
</dbReference>
<feature type="region of interest" description="Disordered" evidence="6">
    <location>
        <begin position="24"/>
        <end position="57"/>
    </location>
</feature>